<evidence type="ECO:0000313" key="1">
    <source>
        <dbReference type="Proteomes" id="UP000095283"/>
    </source>
</evidence>
<dbReference type="WBParaSite" id="Hba_07484">
    <property type="protein sequence ID" value="Hba_07484"/>
    <property type="gene ID" value="Hba_07484"/>
</dbReference>
<name>A0A1I7WQW8_HETBA</name>
<dbReference type="Proteomes" id="UP000095283">
    <property type="component" value="Unplaced"/>
</dbReference>
<accession>A0A1I7WQW8</accession>
<reference evidence="2" key="1">
    <citation type="submission" date="2016-11" db="UniProtKB">
        <authorList>
            <consortium name="WormBaseParasite"/>
        </authorList>
    </citation>
    <scope>IDENTIFICATION</scope>
</reference>
<sequence>MCDFIFDNVQESKIVIQINTYIIISFRS</sequence>
<keyword evidence="1" id="KW-1185">Reference proteome</keyword>
<evidence type="ECO:0000313" key="2">
    <source>
        <dbReference type="WBParaSite" id="Hba_07484"/>
    </source>
</evidence>
<dbReference type="AlphaFoldDB" id="A0A1I7WQW8"/>
<proteinExistence type="predicted"/>
<protein>
    <submittedName>
        <fullName evidence="2">Uncharacterized protein</fullName>
    </submittedName>
</protein>
<organism evidence="1 2">
    <name type="scientific">Heterorhabditis bacteriophora</name>
    <name type="common">Entomopathogenic nematode worm</name>
    <dbReference type="NCBI Taxonomy" id="37862"/>
    <lineage>
        <taxon>Eukaryota</taxon>
        <taxon>Metazoa</taxon>
        <taxon>Ecdysozoa</taxon>
        <taxon>Nematoda</taxon>
        <taxon>Chromadorea</taxon>
        <taxon>Rhabditida</taxon>
        <taxon>Rhabditina</taxon>
        <taxon>Rhabditomorpha</taxon>
        <taxon>Strongyloidea</taxon>
        <taxon>Heterorhabditidae</taxon>
        <taxon>Heterorhabditis</taxon>
    </lineage>
</organism>